<dbReference type="AlphaFoldDB" id="A0AB38Z7T6"/>
<name>A0AB38Z7T6_9CHLR</name>
<dbReference type="PROSITE" id="PS51900">
    <property type="entry name" value="CB"/>
    <property type="match status" value="1"/>
</dbReference>
<dbReference type="InterPro" id="IPR010998">
    <property type="entry name" value="Integrase_recombinase_N"/>
</dbReference>
<evidence type="ECO:0000313" key="4">
    <source>
        <dbReference type="EMBL" id="WRO06643.1"/>
    </source>
</evidence>
<dbReference type="Gene3D" id="1.10.150.130">
    <property type="match status" value="1"/>
</dbReference>
<reference evidence="4" key="1">
    <citation type="submission" date="2023-12" db="EMBL/GenBank/DDBJ databases">
        <title>Isolation of organohalide respiring bacteria Dehalococcoides mccartyi strain GPTCE1 in groundwater collected near a chemical plant in Suzhou, China.</title>
        <authorList>
            <person name="Liu G."/>
        </authorList>
    </citation>
    <scope>NUCLEOTIDE SEQUENCE</scope>
    <source>
        <strain evidence="4">GPTCE1</strain>
    </source>
</reference>
<organism evidence="4 5">
    <name type="scientific">Dehalococcoides mccartyi</name>
    <dbReference type="NCBI Taxonomy" id="61435"/>
    <lineage>
        <taxon>Bacteria</taxon>
        <taxon>Bacillati</taxon>
        <taxon>Chloroflexota</taxon>
        <taxon>Dehalococcoidia</taxon>
        <taxon>Dehalococcoidales</taxon>
        <taxon>Dehalococcoidaceae</taxon>
        <taxon>Dehalococcoides</taxon>
    </lineage>
</organism>
<proteinExistence type="predicted"/>
<evidence type="ECO:0000259" key="3">
    <source>
        <dbReference type="PROSITE" id="PS51900"/>
    </source>
</evidence>
<dbReference type="Proteomes" id="UP001327986">
    <property type="component" value="Chromosome"/>
</dbReference>
<feature type="domain" description="Core-binding (CB)" evidence="3">
    <location>
        <begin position="25"/>
        <end position="93"/>
    </location>
</feature>
<keyword evidence="1 2" id="KW-0238">DNA-binding</keyword>
<dbReference type="SUPFAM" id="SSF47823">
    <property type="entry name" value="lambda integrase-like, N-terminal domain"/>
    <property type="match status" value="1"/>
</dbReference>
<dbReference type="InterPro" id="IPR044068">
    <property type="entry name" value="CB"/>
</dbReference>
<accession>A0AB38Z7T6</accession>
<evidence type="ECO:0000256" key="2">
    <source>
        <dbReference type="PROSITE-ProRule" id="PRU01248"/>
    </source>
</evidence>
<evidence type="ECO:0000313" key="5">
    <source>
        <dbReference type="Proteomes" id="UP001327986"/>
    </source>
</evidence>
<dbReference type="GO" id="GO:0003677">
    <property type="term" value="F:DNA binding"/>
    <property type="evidence" value="ECO:0007669"/>
    <property type="project" value="UniProtKB-UniRule"/>
</dbReference>
<dbReference type="EMBL" id="CP141531">
    <property type="protein sequence ID" value="WRO06643.1"/>
    <property type="molecule type" value="Genomic_DNA"/>
</dbReference>
<evidence type="ECO:0000256" key="1">
    <source>
        <dbReference type="ARBA" id="ARBA00023125"/>
    </source>
</evidence>
<gene>
    <name evidence="4" type="ORF">VLL09_04440</name>
</gene>
<sequence>MSYRLSTQKSHDCPNIASYLLTAENNLEKSLASFLLVCKVGQLSPATIHNYSYMVGRFIAFCSRNGVTKPPQITQLIVCLFIQELQETNSAYI</sequence>
<protein>
    <submittedName>
        <fullName evidence="4">Phage integrase N-terminal SAM-like domain-containing protein</fullName>
    </submittedName>
</protein>